<comment type="caution">
    <text evidence="2">The sequence shown here is derived from an EMBL/GenBank/DDBJ whole genome shotgun (WGS) entry which is preliminary data.</text>
</comment>
<evidence type="ECO:0000313" key="3">
    <source>
        <dbReference type="Proteomes" id="UP001295423"/>
    </source>
</evidence>
<name>A0AAD2FHR3_9STRA</name>
<feature type="transmembrane region" description="Helical" evidence="1">
    <location>
        <begin position="39"/>
        <end position="60"/>
    </location>
</feature>
<keyword evidence="1" id="KW-0472">Membrane</keyword>
<feature type="transmembrane region" description="Helical" evidence="1">
    <location>
        <begin position="417"/>
        <end position="435"/>
    </location>
</feature>
<feature type="transmembrane region" description="Helical" evidence="1">
    <location>
        <begin position="338"/>
        <end position="355"/>
    </location>
</feature>
<protein>
    <submittedName>
        <fullName evidence="2">Uncharacterized protein</fullName>
    </submittedName>
</protein>
<proteinExistence type="predicted"/>
<dbReference type="Proteomes" id="UP001295423">
    <property type="component" value="Unassembled WGS sequence"/>
</dbReference>
<evidence type="ECO:0000313" key="2">
    <source>
        <dbReference type="EMBL" id="CAJ1932659.1"/>
    </source>
</evidence>
<dbReference type="AlphaFoldDB" id="A0AAD2FHR3"/>
<keyword evidence="1" id="KW-1133">Transmembrane helix</keyword>
<accession>A0AAD2FHR3</accession>
<sequence>MATTQNRMTMRQEQKPIPGILREVCTQSDWSLRLYRPGLGALLLMLPIIMNETWLMYNFICDTVPFFFREPKEDNFASNLKPEEWRRSHHACLKAMCRLANQIEFDCRVDETGESAYMLVVDDPSQEVPFDSEIPFPVDCVDTLDLMLGPENMEILGNHLRSSDLFDADTIDFIHYHDNNNNDVQSETTDSGAQKKKALFQLLPGQCGIWDILQQSWYEWHGDSNIDPPPPVPLVNFDNTEPGQLVRIKAREYLCYEEYIPKEAKNNPKYWISAYETVLKYRWYISFCAAIISSAFVEIMGLFVIMVRVLPLTICFAKFTTTVDPDPNYKMLRTMMEMWRIWTHLIGIHAMAFAIRGSEQVYVVCALATASMLLYGNTKASMEWTFLHIVSYGMEWEADAVAASNLILPSIEDALDLFIPAPGLCLKAIVVYMLYMSSSRILNKQ</sequence>
<keyword evidence="1" id="KW-0812">Transmembrane</keyword>
<organism evidence="2 3">
    <name type="scientific">Cylindrotheca closterium</name>
    <dbReference type="NCBI Taxonomy" id="2856"/>
    <lineage>
        <taxon>Eukaryota</taxon>
        <taxon>Sar</taxon>
        <taxon>Stramenopiles</taxon>
        <taxon>Ochrophyta</taxon>
        <taxon>Bacillariophyta</taxon>
        <taxon>Bacillariophyceae</taxon>
        <taxon>Bacillariophycidae</taxon>
        <taxon>Bacillariales</taxon>
        <taxon>Bacillariaceae</taxon>
        <taxon>Cylindrotheca</taxon>
    </lineage>
</organism>
<gene>
    <name evidence="2" type="ORF">CYCCA115_LOCUS2947</name>
</gene>
<dbReference type="EMBL" id="CAKOGP040000224">
    <property type="protein sequence ID" value="CAJ1932659.1"/>
    <property type="molecule type" value="Genomic_DNA"/>
</dbReference>
<feature type="transmembrane region" description="Helical" evidence="1">
    <location>
        <begin position="283"/>
        <end position="310"/>
    </location>
</feature>
<evidence type="ECO:0000256" key="1">
    <source>
        <dbReference type="SAM" id="Phobius"/>
    </source>
</evidence>
<reference evidence="2" key="1">
    <citation type="submission" date="2023-08" db="EMBL/GenBank/DDBJ databases">
        <authorList>
            <person name="Audoor S."/>
            <person name="Bilcke G."/>
        </authorList>
    </citation>
    <scope>NUCLEOTIDE SEQUENCE</scope>
</reference>
<keyword evidence="3" id="KW-1185">Reference proteome</keyword>